<dbReference type="InParanoid" id="S8EYU9"/>
<dbReference type="EMBL" id="KE504226">
    <property type="protein sequence ID" value="EPS94680.1"/>
    <property type="molecule type" value="Genomic_DNA"/>
</dbReference>
<keyword evidence="2" id="KW-1185">Reference proteome</keyword>
<gene>
    <name evidence="1" type="ORF">FOMPIDRAFT_87324</name>
</gene>
<dbReference type="AlphaFoldDB" id="S8EYU9"/>
<evidence type="ECO:0000313" key="1">
    <source>
        <dbReference type="EMBL" id="EPS94680.1"/>
    </source>
</evidence>
<dbReference type="Proteomes" id="UP000015241">
    <property type="component" value="Unassembled WGS sequence"/>
</dbReference>
<protein>
    <submittedName>
        <fullName evidence="1">Uncharacterized protein</fullName>
    </submittedName>
</protein>
<sequence length="164" mass="17995">MSISEDTPYPSSSSCTSHHLQRKMETGQCSLFKIPPGSTPVASGENYYGADVLYGAVDVFVPYPCPPLQASMGFHQAQYLDSLRDRCLIIERFSDIIYSSRTLPYDAGRILHDMHTFVLAHVQAPTTRTTGPGVMSMQPMQLEGSVSANVVGNHSQLEGRVLWG</sequence>
<organism evidence="1 2">
    <name type="scientific">Fomitopsis schrenkii</name>
    <name type="common">Brown rot fungus</name>
    <dbReference type="NCBI Taxonomy" id="2126942"/>
    <lineage>
        <taxon>Eukaryota</taxon>
        <taxon>Fungi</taxon>
        <taxon>Dikarya</taxon>
        <taxon>Basidiomycota</taxon>
        <taxon>Agaricomycotina</taxon>
        <taxon>Agaricomycetes</taxon>
        <taxon>Polyporales</taxon>
        <taxon>Fomitopsis</taxon>
    </lineage>
</organism>
<dbReference type="HOGENOM" id="CLU_1619039_0_0_1"/>
<reference evidence="1 2" key="1">
    <citation type="journal article" date="2012" name="Science">
        <title>The Paleozoic origin of enzymatic lignin decomposition reconstructed from 31 fungal genomes.</title>
        <authorList>
            <person name="Floudas D."/>
            <person name="Binder M."/>
            <person name="Riley R."/>
            <person name="Barry K."/>
            <person name="Blanchette R.A."/>
            <person name="Henrissat B."/>
            <person name="Martinez A.T."/>
            <person name="Otillar R."/>
            <person name="Spatafora J.W."/>
            <person name="Yadav J.S."/>
            <person name="Aerts A."/>
            <person name="Benoit I."/>
            <person name="Boyd A."/>
            <person name="Carlson A."/>
            <person name="Copeland A."/>
            <person name="Coutinho P.M."/>
            <person name="de Vries R.P."/>
            <person name="Ferreira P."/>
            <person name="Findley K."/>
            <person name="Foster B."/>
            <person name="Gaskell J."/>
            <person name="Glotzer D."/>
            <person name="Gorecki P."/>
            <person name="Heitman J."/>
            <person name="Hesse C."/>
            <person name="Hori C."/>
            <person name="Igarashi K."/>
            <person name="Jurgens J.A."/>
            <person name="Kallen N."/>
            <person name="Kersten P."/>
            <person name="Kohler A."/>
            <person name="Kuees U."/>
            <person name="Kumar T.K.A."/>
            <person name="Kuo A."/>
            <person name="LaButti K."/>
            <person name="Larrondo L.F."/>
            <person name="Lindquist E."/>
            <person name="Ling A."/>
            <person name="Lombard V."/>
            <person name="Lucas S."/>
            <person name="Lundell T."/>
            <person name="Martin R."/>
            <person name="McLaughlin D.J."/>
            <person name="Morgenstern I."/>
            <person name="Morin E."/>
            <person name="Murat C."/>
            <person name="Nagy L.G."/>
            <person name="Nolan M."/>
            <person name="Ohm R.A."/>
            <person name="Patyshakuliyeva A."/>
            <person name="Rokas A."/>
            <person name="Ruiz-Duenas F.J."/>
            <person name="Sabat G."/>
            <person name="Salamov A."/>
            <person name="Samejima M."/>
            <person name="Schmutz J."/>
            <person name="Slot J.C."/>
            <person name="St John F."/>
            <person name="Stenlid J."/>
            <person name="Sun H."/>
            <person name="Sun S."/>
            <person name="Syed K."/>
            <person name="Tsang A."/>
            <person name="Wiebenga A."/>
            <person name="Young D."/>
            <person name="Pisabarro A."/>
            <person name="Eastwood D.C."/>
            <person name="Martin F."/>
            <person name="Cullen D."/>
            <person name="Grigoriev I.V."/>
            <person name="Hibbett D.S."/>
        </authorList>
    </citation>
    <scope>NUCLEOTIDE SEQUENCE</scope>
    <source>
        <strain evidence="2">FP-58527</strain>
    </source>
</reference>
<proteinExistence type="predicted"/>
<evidence type="ECO:0000313" key="2">
    <source>
        <dbReference type="Proteomes" id="UP000015241"/>
    </source>
</evidence>
<accession>S8EYU9</accession>
<name>S8EYU9_FOMSC</name>